<keyword evidence="5" id="KW-0347">Helicase</keyword>
<dbReference type="CDD" id="cd18801">
    <property type="entry name" value="SF2_C_FANCM_Hef"/>
    <property type="match status" value="1"/>
</dbReference>
<protein>
    <recommendedName>
        <fullName evidence="9">ATP-dependent DNA helicase</fullName>
        <ecNumber evidence="9">3.6.4.12</ecNumber>
    </recommendedName>
</protein>
<evidence type="ECO:0000256" key="9">
    <source>
        <dbReference type="RuleBase" id="RU367027"/>
    </source>
</evidence>
<evidence type="ECO:0000259" key="11">
    <source>
        <dbReference type="PROSITE" id="PS51192"/>
    </source>
</evidence>
<feature type="compositionally biased region" description="Polar residues" evidence="10">
    <location>
        <begin position="915"/>
        <end position="930"/>
    </location>
</feature>
<organism evidence="13 14">
    <name type="scientific">Gymnopilus junonius</name>
    <name type="common">Spectacular rustgill mushroom</name>
    <name type="synonym">Gymnopilus spectabilis subsp. junonius</name>
    <dbReference type="NCBI Taxonomy" id="109634"/>
    <lineage>
        <taxon>Eukaryota</taxon>
        <taxon>Fungi</taxon>
        <taxon>Dikarya</taxon>
        <taxon>Basidiomycota</taxon>
        <taxon>Agaricomycotina</taxon>
        <taxon>Agaricomycetes</taxon>
        <taxon>Agaricomycetidae</taxon>
        <taxon>Agaricales</taxon>
        <taxon>Agaricineae</taxon>
        <taxon>Hymenogastraceae</taxon>
        <taxon>Gymnopilus</taxon>
    </lineage>
</organism>
<keyword evidence="4" id="KW-0378">Hydrolase</keyword>
<dbReference type="InterPro" id="IPR014001">
    <property type="entry name" value="Helicase_ATP-bd"/>
</dbReference>
<dbReference type="SUPFAM" id="SSF52540">
    <property type="entry name" value="P-loop containing nucleoside triphosphate hydrolases"/>
    <property type="match status" value="1"/>
</dbReference>
<dbReference type="PANTHER" id="PTHR14025:SF20">
    <property type="entry name" value="FANCONI ANEMIA GROUP M PROTEIN"/>
    <property type="match status" value="1"/>
</dbReference>
<evidence type="ECO:0000256" key="3">
    <source>
        <dbReference type="ARBA" id="ARBA00022741"/>
    </source>
</evidence>
<feature type="compositionally biased region" description="Low complexity" evidence="10">
    <location>
        <begin position="836"/>
        <end position="845"/>
    </location>
</feature>
<evidence type="ECO:0000256" key="7">
    <source>
        <dbReference type="ARBA" id="ARBA00023242"/>
    </source>
</evidence>
<dbReference type="SMART" id="SM00490">
    <property type="entry name" value="HELICc"/>
    <property type="match status" value="1"/>
</dbReference>
<evidence type="ECO:0000256" key="2">
    <source>
        <dbReference type="ARBA" id="ARBA00009889"/>
    </source>
</evidence>
<dbReference type="EC" id="3.6.4.12" evidence="9"/>
<evidence type="ECO:0000256" key="4">
    <source>
        <dbReference type="ARBA" id="ARBA00022801"/>
    </source>
</evidence>
<name>A0A9P5NN28_GYMJU</name>
<feature type="compositionally biased region" description="Polar residues" evidence="10">
    <location>
        <begin position="1072"/>
        <end position="1084"/>
    </location>
</feature>
<dbReference type="GO" id="GO:0005524">
    <property type="term" value="F:ATP binding"/>
    <property type="evidence" value="ECO:0007669"/>
    <property type="project" value="UniProtKB-UniRule"/>
</dbReference>
<dbReference type="CDD" id="cd18033">
    <property type="entry name" value="DEXDc_FANCM"/>
    <property type="match status" value="1"/>
</dbReference>
<dbReference type="Pfam" id="PF04851">
    <property type="entry name" value="ResIII"/>
    <property type="match status" value="1"/>
</dbReference>
<keyword evidence="7" id="KW-0539">Nucleus</keyword>
<dbReference type="SMART" id="SM00487">
    <property type="entry name" value="DEXDc"/>
    <property type="match status" value="1"/>
</dbReference>
<evidence type="ECO:0000256" key="6">
    <source>
        <dbReference type="ARBA" id="ARBA00022840"/>
    </source>
</evidence>
<feature type="region of interest" description="Disordered" evidence="10">
    <location>
        <begin position="1059"/>
        <end position="1233"/>
    </location>
</feature>
<dbReference type="GO" id="GO:0043138">
    <property type="term" value="F:3'-5' DNA helicase activity"/>
    <property type="evidence" value="ECO:0007669"/>
    <property type="project" value="InterPro"/>
</dbReference>
<feature type="compositionally biased region" description="Basic residues" evidence="10">
    <location>
        <begin position="740"/>
        <end position="752"/>
    </location>
</feature>
<comment type="function">
    <text evidence="9">ATP-dependent DNA helicase involved in DNA damage repair by homologous recombination and in genome maintenance. Capable of unwinding D-loops. Plays a role in limiting crossover recombinants during mitotic DNA double-strand break (DSB) repair. Component of a FANCM-MHF complex which promotes gene conversion at blocked replication forks, probably by reversal of the stalled fork.</text>
</comment>
<comment type="subunit">
    <text evidence="9">Interacts with the MHF histone-fold complex to form the FANCM-MHF complex.</text>
</comment>
<dbReference type="Gene3D" id="3.40.50.300">
    <property type="entry name" value="P-loop containing nucleotide triphosphate hydrolases"/>
    <property type="match status" value="2"/>
</dbReference>
<dbReference type="GO" id="GO:0000400">
    <property type="term" value="F:four-way junction DNA binding"/>
    <property type="evidence" value="ECO:0007669"/>
    <property type="project" value="TreeGrafter"/>
</dbReference>
<feature type="region of interest" description="Disordered" evidence="10">
    <location>
        <begin position="25"/>
        <end position="53"/>
    </location>
</feature>
<dbReference type="Proteomes" id="UP000724874">
    <property type="component" value="Unassembled WGS sequence"/>
</dbReference>
<dbReference type="PROSITE" id="PS51194">
    <property type="entry name" value="HELICASE_CTER"/>
    <property type="match status" value="1"/>
</dbReference>
<dbReference type="EMBL" id="JADNYJ010000062">
    <property type="protein sequence ID" value="KAF8895043.1"/>
    <property type="molecule type" value="Genomic_DNA"/>
</dbReference>
<keyword evidence="3" id="KW-0547">Nucleotide-binding</keyword>
<dbReference type="InterPro" id="IPR039686">
    <property type="entry name" value="FANCM/Mph1-like_ID"/>
</dbReference>
<dbReference type="GO" id="GO:0036297">
    <property type="term" value="P:interstrand cross-link repair"/>
    <property type="evidence" value="ECO:0007669"/>
    <property type="project" value="TreeGrafter"/>
</dbReference>
<feature type="compositionally biased region" description="Low complexity" evidence="10">
    <location>
        <begin position="1092"/>
        <end position="1101"/>
    </location>
</feature>
<dbReference type="CDD" id="cd12091">
    <property type="entry name" value="FANCM_ID"/>
    <property type="match status" value="1"/>
</dbReference>
<feature type="compositionally biased region" description="Polar residues" evidence="10">
    <location>
        <begin position="127"/>
        <end position="144"/>
    </location>
</feature>
<evidence type="ECO:0000256" key="8">
    <source>
        <dbReference type="ARBA" id="ARBA00047995"/>
    </source>
</evidence>
<evidence type="ECO:0000259" key="12">
    <source>
        <dbReference type="PROSITE" id="PS51194"/>
    </source>
</evidence>
<keyword evidence="14" id="KW-1185">Reference proteome</keyword>
<dbReference type="InterPro" id="IPR001650">
    <property type="entry name" value="Helicase_C-like"/>
</dbReference>
<comment type="caution">
    <text evidence="13">The sequence shown here is derived from an EMBL/GenBank/DDBJ whole genome shotgun (WGS) entry which is preliminary data.</text>
</comment>
<feature type="region of interest" description="Disordered" evidence="10">
    <location>
        <begin position="1247"/>
        <end position="1290"/>
    </location>
</feature>
<comment type="similarity">
    <text evidence="2 9">Belongs to the DEAD box helicase family. DEAH subfamily. FANCM sub-subfamily.</text>
</comment>
<proteinExistence type="inferred from homology"/>
<gene>
    <name evidence="13" type="ORF">CPB84DRAFT_1816042</name>
</gene>
<feature type="domain" description="Helicase C-terminal" evidence="12">
    <location>
        <begin position="546"/>
        <end position="718"/>
    </location>
</feature>
<dbReference type="PROSITE" id="PS51192">
    <property type="entry name" value="HELICASE_ATP_BIND_1"/>
    <property type="match status" value="1"/>
</dbReference>
<keyword evidence="6" id="KW-0067">ATP-binding</keyword>
<feature type="compositionally biased region" description="Polar residues" evidence="10">
    <location>
        <begin position="947"/>
        <end position="957"/>
    </location>
</feature>
<dbReference type="FunFam" id="3.40.50.300:FF:000861">
    <property type="entry name" value="Fanconi anemia, complementation group M"/>
    <property type="match status" value="1"/>
</dbReference>
<dbReference type="Pfam" id="PF00271">
    <property type="entry name" value="Helicase_C"/>
    <property type="match status" value="1"/>
</dbReference>
<evidence type="ECO:0000313" key="14">
    <source>
        <dbReference type="Proteomes" id="UP000724874"/>
    </source>
</evidence>
<reference evidence="13" key="1">
    <citation type="submission" date="2020-11" db="EMBL/GenBank/DDBJ databases">
        <authorList>
            <consortium name="DOE Joint Genome Institute"/>
            <person name="Ahrendt S."/>
            <person name="Riley R."/>
            <person name="Andreopoulos W."/>
            <person name="LaButti K."/>
            <person name="Pangilinan J."/>
            <person name="Ruiz-duenas F.J."/>
            <person name="Barrasa J.M."/>
            <person name="Sanchez-Garcia M."/>
            <person name="Camarero S."/>
            <person name="Miyauchi S."/>
            <person name="Serrano A."/>
            <person name="Linde D."/>
            <person name="Babiker R."/>
            <person name="Drula E."/>
            <person name="Ayuso-Fernandez I."/>
            <person name="Pacheco R."/>
            <person name="Padilla G."/>
            <person name="Ferreira P."/>
            <person name="Barriuso J."/>
            <person name="Kellner H."/>
            <person name="Castanera R."/>
            <person name="Alfaro M."/>
            <person name="Ramirez L."/>
            <person name="Pisabarro A.G."/>
            <person name="Kuo A."/>
            <person name="Tritt A."/>
            <person name="Lipzen A."/>
            <person name="He G."/>
            <person name="Yan M."/>
            <person name="Ng V."/>
            <person name="Cullen D."/>
            <person name="Martin F."/>
            <person name="Rosso M.-N."/>
            <person name="Henrissat B."/>
            <person name="Hibbett D."/>
            <person name="Martinez A.T."/>
            <person name="Grigoriev I.V."/>
        </authorList>
    </citation>
    <scope>NUCLEOTIDE SEQUENCE</scope>
    <source>
        <strain evidence="13">AH 44721</strain>
    </source>
</reference>
<feature type="compositionally biased region" description="Basic residues" evidence="10">
    <location>
        <begin position="1166"/>
        <end position="1178"/>
    </location>
</feature>
<dbReference type="InterPro" id="IPR027417">
    <property type="entry name" value="P-loop_NTPase"/>
</dbReference>
<dbReference type="GO" id="GO:0016787">
    <property type="term" value="F:hydrolase activity"/>
    <property type="evidence" value="ECO:0007669"/>
    <property type="project" value="UniProtKB-KW"/>
</dbReference>
<feature type="compositionally biased region" description="Low complexity" evidence="10">
    <location>
        <begin position="853"/>
        <end position="864"/>
    </location>
</feature>
<feature type="domain" description="Helicase ATP-binding" evidence="11">
    <location>
        <begin position="226"/>
        <end position="394"/>
    </location>
</feature>
<comment type="catalytic activity">
    <reaction evidence="8 9">
        <text>ATP + H2O = ADP + phosphate + H(+)</text>
        <dbReference type="Rhea" id="RHEA:13065"/>
        <dbReference type="ChEBI" id="CHEBI:15377"/>
        <dbReference type="ChEBI" id="CHEBI:15378"/>
        <dbReference type="ChEBI" id="CHEBI:30616"/>
        <dbReference type="ChEBI" id="CHEBI:43474"/>
        <dbReference type="ChEBI" id="CHEBI:456216"/>
        <dbReference type="EC" id="3.6.4.12"/>
    </reaction>
</comment>
<feature type="compositionally biased region" description="Acidic residues" evidence="10">
    <location>
        <begin position="807"/>
        <end position="816"/>
    </location>
</feature>
<sequence length="1308" mass="145738">MSSDDGYFDGVDDLDESALQQLDAIEAAHFSPSKSAPPQAPRPPLRSDSSSYDLSFDVDEAELAKLDTFIADSYDGKARPVAGPSTLTRTSSNNMLQTTLFGDVLPPPPPSSNTNKPRSQLERTKSTPRNPFGQQAPKTKTWDQTAFAKSGIRKPKTKGKGKQKANYDEDEQDGEEVEFEQFPAPFVPGKLLLADPPPMKVTTDLLEAKHWIFPINRSKRDYQFNIVKNSLFENTLVALPTGLGKTFIAGVVMLNYYRWFPDGKVVFVAPTKPLVSQQIDACHETCGIPAHDSIELNGEVSASVRVRHWAEKRVFFMTPQTLVNDMIKYHCDVRDIVLLVIDEAHRATGDYAYNQAIRFMMAKNPHFRVLALTATPGNNVEAVQTLIDGLHISRIEIRDENSLDLKQYIHKKHFVPHIIKANEDLAKVRDFLVKLMDPISLHPYRPQALMREMRDRRFFSPLSMLGKLARAMLYLLTGSFGACYQYLEDLTSGKGEQDEEGGSKKNTGGKKFKDDATFRALMQELELQRARGWGSHPKIQKLKSILINHFGSKLADEPGQGEADDTKVMVFSSFRGVVDDLVEELEKEKPLIRAARFIGQGADKQGKKGMSQKEQLELIKKFKAGEFNVLVATCIGEEGLDIGEIDVTVCYDADKAPTRMIQRFGRTGRKREGTIHALLAEGREEKNIEQADLKYKEVQKVVNKGEMYELYGDVERLIPDHMRPECIEKVVVIEEYKREDHRKKGSPSKAKKGSAAAQGMKRKRNDDFARNIPDGASTGFVSVRDLVVKGAKKPKKVKLTKDFDACGQDDETDEDIESGRIIAPPRRTQSAAAGPSTTEKSSKSGGKAKLRKSATIGGTKSTTKSPKKKKVQEYSSSQFSKQGEDDSDDMDIEQGQSGSEKSPTPEASPHEPSSKHTSISPLPSKPTSDAGSAIEISDSEEGDASLSKLSSHPSNKPRSPIQVLHLDEEEDEDMSWLVKDDGDDDRIFEIRESSDSSPVLLRHSPAHVQEHEQVGDESVEISRPTPRVAFVDIVETSDPEELFEDDPTQRLISKNSIIWNNSPARQDFPPNLFSQSKKPNTFQPGFSFGKISSSSWNQPSSPLYPEPVNKTKGKTAMLPPPVPRRSLPEPSHPVRPLKKHIMKPEESESDQPRRIHRVESTPIQQAKRKEKKKRKHAKPSLLDRRVNPLFDGEAAHSGDEVSEGCSDSADDTESESDRLFLKDSPLTQMPGSYDQSLVYRKSLFTQAGGDGPAFRDGPVRAKSFGRLDGRNRRRNLPSSSPPPPNDEFDRYALGSFVVDDDADISYEA</sequence>
<comment type="subcellular location">
    <subcellularLocation>
        <location evidence="1 9">Nucleus</location>
    </subcellularLocation>
</comment>
<dbReference type="InterPro" id="IPR044749">
    <property type="entry name" value="FANCM_DEXDc"/>
</dbReference>
<dbReference type="GO" id="GO:0005634">
    <property type="term" value="C:nucleus"/>
    <property type="evidence" value="ECO:0007669"/>
    <property type="project" value="UniProtKB-SubCell"/>
</dbReference>
<dbReference type="PANTHER" id="PTHR14025">
    <property type="entry name" value="FANCONI ANEMIA GROUP M FANCM FAMILY MEMBER"/>
    <property type="match status" value="1"/>
</dbReference>
<feature type="compositionally biased region" description="Basic residues" evidence="10">
    <location>
        <begin position="151"/>
        <end position="163"/>
    </location>
</feature>
<feature type="region of interest" description="Disordered" evidence="10">
    <location>
        <begin position="70"/>
        <end position="175"/>
    </location>
</feature>
<evidence type="ECO:0000256" key="1">
    <source>
        <dbReference type="ARBA" id="ARBA00004123"/>
    </source>
</evidence>
<evidence type="ECO:0000313" key="13">
    <source>
        <dbReference type="EMBL" id="KAF8895043.1"/>
    </source>
</evidence>
<evidence type="ECO:0000256" key="10">
    <source>
        <dbReference type="SAM" id="MobiDB-lite"/>
    </source>
</evidence>
<feature type="compositionally biased region" description="Basic and acidic residues" evidence="10">
    <location>
        <begin position="1142"/>
        <end position="1159"/>
    </location>
</feature>
<feature type="region of interest" description="Disordered" evidence="10">
    <location>
        <begin position="805"/>
        <end position="974"/>
    </location>
</feature>
<dbReference type="OrthoDB" id="164902at2759"/>
<dbReference type="GO" id="GO:0009378">
    <property type="term" value="F:four-way junction helicase activity"/>
    <property type="evidence" value="ECO:0007669"/>
    <property type="project" value="TreeGrafter"/>
</dbReference>
<evidence type="ECO:0000256" key="5">
    <source>
        <dbReference type="ARBA" id="ARBA00022806"/>
    </source>
</evidence>
<accession>A0A9P5NN28</accession>
<feature type="region of interest" description="Disordered" evidence="10">
    <location>
        <begin position="738"/>
        <end position="775"/>
    </location>
</feature>
<feature type="compositionally biased region" description="Polar residues" evidence="10">
    <location>
        <begin position="85"/>
        <end position="100"/>
    </location>
</feature>
<dbReference type="GO" id="GO:0045003">
    <property type="term" value="P:double-strand break repair via synthesis-dependent strand annealing"/>
    <property type="evidence" value="ECO:0007669"/>
    <property type="project" value="TreeGrafter"/>
</dbReference>
<dbReference type="InterPro" id="IPR006935">
    <property type="entry name" value="Helicase/UvrB_N"/>
</dbReference>